<accession>R0D084</accession>
<dbReference type="AlphaFoldDB" id="R0D084"/>
<feature type="chain" id="PRO_5004339313" description="UrcA family protein" evidence="1">
    <location>
        <begin position="24"/>
        <end position="104"/>
    </location>
</feature>
<organism evidence="2 3">
    <name type="scientific">Caulobacter vibrioides OR37</name>
    <dbReference type="NCBI Taxonomy" id="1292034"/>
    <lineage>
        <taxon>Bacteria</taxon>
        <taxon>Pseudomonadati</taxon>
        <taxon>Pseudomonadota</taxon>
        <taxon>Alphaproteobacteria</taxon>
        <taxon>Caulobacterales</taxon>
        <taxon>Caulobacteraceae</taxon>
        <taxon>Caulobacter</taxon>
    </lineage>
</organism>
<proteinExistence type="predicted"/>
<name>R0D084_CAUVI</name>
<gene>
    <name evidence="2" type="ORF">OR37_01892</name>
</gene>
<keyword evidence="1" id="KW-0732">Signal</keyword>
<evidence type="ECO:0008006" key="4">
    <source>
        <dbReference type="Google" id="ProtNLM"/>
    </source>
</evidence>
<sequence length="104" mass="11043" precursor="true">MIRLLVIAISALMATTAATSASAAEIAVKVAGRSTPAVHADIVQAAKQLCQQDLADGPAVPTDFAAYCVREVTRDAVRRAHSRDLVAYDKAQGRATYLMRVSSR</sequence>
<dbReference type="PATRIC" id="fig|1292034.3.peg.1881"/>
<reference evidence="2 3" key="1">
    <citation type="journal article" date="2013" name="Genome Announc.">
        <title>Draft Genome Sequence for Caulobacter sp. Strain OR37, a Bacterium Tolerant to Heavy Metals.</title>
        <authorList>
            <person name="Utturkar S.M."/>
            <person name="Bollmann A."/>
            <person name="Brzoska R.M."/>
            <person name="Klingeman D.M."/>
            <person name="Epstein S.E."/>
            <person name="Palumbo A.V."/>
            <person name="Brown S.D."/>
        </authorList>
    </citation>
    <scope>NUCLEOTIDE SEQUENCE [LARGE SCALE GENOMIC DNA]</scope>
    <source>
        <strain evidence="2 3">OR37</strain>
    </source>
</reference>
<protein>
    <recommendedName>
        <fullName evidence="4">UrcA family protein</fullName>
    </recommendedName>
</protein>
<evidence type="ECO:0000256" key="1">
    <source>
        <dbReference type="SAM" id="SignalP"/>
    </source>
</evidence>
<comment type="caution">
    <text evidence="2">The sequence shown here is derived from an EMBL/GenBank/DDBJ whole genome shotgun (WGS) entry which is preliminary data.</text>
</comment>
<evidence type="ECO:0000313" key="3">
    <source>
        <dbReference type="Proteomes" id="UP000013063"/>
    </source>
</evidence>
<keyword evidence="3" id="KW-1185">Reference proteome</keyword>
<dbReference type="Proteomes" id="UP000013063">
    <property type="component" value="Unassembled WGS sequence"/>
</dbReference>
<feature type="signal peptide" evidence="1">
    <location>
        <begin position="1"/>
        <end position="23"/>
    </location>
</feature>
<evidence type="ECO:0000313" key="2">
    <source>
        <dbReference type="EMBL" id="ENZ82081.1"/>
    </source>
</evidence>
<dbReference type="RefSeq" id="WP_004618625.1">
    <property type="nucleotide sequence ID" value="NZ_APMP01000009.1"/>
</dbReference>
<dbReference type="EMBL" id="APMP01000009">
    <property type="protein sequence ID" value="ENZ82081.1"/>
    <property type="molecule type" value="Genomic_DNA"/>
</dbReference>